<feature type="compositionally biased region" description="Basic and acidic residues" evidence="1">
    <location>
        <begin position="171"/>
        <end position="190"/>
    </location>
</feature>
<name>A0AAV5EJ04_ELECO</name>
<dbReference type="PANTHER" id="PTHR44137">
    <property type="entry name" value="BNAC03G44070D PROTEIN"/>
    <property type="match status" value="1"/>
</dbReference>
<dbReference type="CDD" id="cd06257">
    <property type="entry name" value="DnaJ"/>
    <property type="match status" value="1"/>
</dbReference>
<feature type="region of interest" description="Disordered" evidence="1">
    <location>
        <begin position="1"/>
        <end position="93"/>
    </location>
</feature>
<keyword evidence="4" id="KW-1185">Reference proteome</keyword>
<dbReference type="AlphaFoldDB" id="A0AAV5EJ04"/>
<proteinExistence type="predicted"/>
<dbReference type="InterPro" id="IPR036869">
    <property type="entry name" value="J_dom_sf"/>
</dbReference>
<feature type="compositionally biased region" description="Low complexity" evidence="1">
    <location>
        <begin position="37"/>
        <end position="63"/>
    </location>
</feature>
<dbReference type="InterPro" id="IPR001623">
    <property type="entry name" value="DnaJ_domain"/>
</dbReference>
<feature type="region of interest" description="Disordered" evidence="1">
    <location>
        <begin position="150"/>
        <end position="190"/>
    </location>
</feature>
<sequence>MHRIVIFGRSILQSGEGGRETSWRSSTTGLKPRRLVSARTSSSARATSAARTGRPARPSASAHPSPPPRTHSPPTRSSPRPPAPPPPGSWRAVLGIRPGAAATHDAIKKQFRRLSLLVHPDKNGCAAAEEAFKLLRQAFDDALLAARPEPDEAAAAQEEEKQQQPRAAAATHEEKPQTRRRQETRPECDMQRDKDRISIYCMSCHKEFPARVGRWEHENGIKCAHCPAWLERPWPKKPPAPKEPPAGKRFTCSWRCPRCETQCTSTVYFGPWRLECKACAKYANVYVKGPNMATATT</sequence>
<comment type="caution">
    <text evidence="3">The sequence shown here is derived from an EMBL/GenBank/DDBJ whole genome shotgun (WGS) entry which is preliminary data.</text>
</comment>
<dbReference type="SUPFAM" id="SSF46565">
    <property type="entry name" value="Chaperone J-domain"/>
    <property type="match status" value="1"/>
</dbReference>
<accession>A0AAV5EJ04</accession>
<feature type="compositionally biased region" description="Pro residues" evidence="1">
    <location>
        <begin position="79"/>
        <end position="88"/>
    </location>
</feature>
<reference evidence="3" key="2">
    <citation type="submission" date="2021-12" db="EMBL/GenBank/DDBJ databases">
        <title>Resequencing data analysis of finger millet.</title>
        <authorList>
            <person name="Hatakeyama M."/>
            <person name="Aluri S."/>
            <person name="Balachadran M.T."/>
            <person name="Sivarajan S.R."/>
            <person name="Poveda L."/>
            <person name="Shimizu-Inatsugi R."/>
            <person name="Schlapbach R."/>
            <person name="Sreeman S.M."/>
            <person name="Shimizu K.K."/>
        </authorList>
    </citation>
    <scope>NUCLEOTIDE SEQUENCE</scope>
</reference>
<reference evidence="3" key="1">
    <citation type="journal article" date="2018" name="DNA Res.">
        <title>Multiple hybrid de novo genome assembly of finger millet, an orphan allotetraploid crop.</title>
        <authorList>
            <person name="Hatakeyama M."/>
            <person name="Aluri S."/>
            <person name="Balachadran M.T."/>
            <person name="Sivarajan S.R."/>
            <person name="Patrignani A."/>
            <person name="Gruter S."/>
            <person name="Poveda L."/>
            <person name="Shimizu-Inatsugi R."/>
            <person name="Baeten J."/>
            <person name="Francoijs K.J."/>
            <person name="Nataraja K.N."/>
            <person name="Reddy Y.A.N."/>
            <person name="Phadnis S."/>
            <person name="Ravikumar R.L."/>
            <person name="Schlapbach R."/>
            <person name="Sreeman S.M."/>
            <person name="Shimizu K.K."/>
        </authorList>
    </citation>
    <scope>NUCLEOTIDE SEQUENCE</scope>
</reference>
<dbReference type="Proteomes" id="UP001054889">
    <property type="component" value="Unassembled WGS sequence"/>
</dbReference>
<feature type="domain" description="J" evidence="2">
    <location>
        <begin position="89"/>
        <end position="147"/>
    </location>
</feature>
<dbReference type="Pfam" id="PF00226">
    <property type="entry name" value="DnaJ"/>
    <property type="match status" value="1"/>
</dbReference>
<dbReference type="PANTHER" id="PTHR44137:SF63">
    <property type="entry name" value="OS10G0188200 PROTEIN"/>
    <property type="match status" value="1"/>
</dbReference>
<evidence type="ECO:0000256" key="1">
    <source>
        <dbReference type="SAM" id="MobiDB-lite"/>
    </source>
</evidence>
<dbReference type="GO" id="GO:0005783">
    <property type="term" value="C:endoplasmic reticulum"/>
    <property type="evidence" value="ECO:0007669"/>
    <property type="project" value="UniProtKB-ARBA"/>
</dbReference>
<dbReference type="Gene3D" id="1.10.287.110">
    <property type="entry name" value="DnaJ domain"/>
    <property type="match status" value="1"/>
</dbReference>
<dbReference type="PROSITE" id="PS50076">
    <property type="entry name" value="DNAJ_2"/>
    <property type="match status" value="1"/>
</dbReference>
<dbReference type="EMBL" id="BQKI01000076">
    <property type="protein sequence ID" value="GJN22728.1"/>
    <property type="molecule type" value="Genomic_DNA"/>
</dbReference>
<evidence type="ECO:0000313" key="4">
    <source>
        <dbReference type="Proteomes" id="UP001054889"/>
    </source>
</evidence>
<evidence type="ECO:0000259" key="2">
    <source>
        <dbReference type="PROSITE" id="PS50076"/>
    </source>
</evidence>
<dbReference type="SMART" id="SM00271">
    <property type="entry name" value="DnaJ"/>
    <property type="match status" value="1"/>
</dbReference>
<evidence type="ECO:0000313" key="3">
    <source>
        <dbReference type="EMBL" id="GJN22728.1"/>
    </source>
</evidence>
<protein>
    <recommendedName>
        <fullName evidence="2">J domain-containing protein</fullName>
    </recommendedName>
</protein>
<organism evidence="3 4">
    <name type="scientific">Eleusine coracana subsp. coracana</name>
    <dbReference type="NCBI Taxonomy" id="191504"/>
    <lineage>
        <taxon>Eukaryota</taxon>
        <taxon>Viridiplantae</taxon>
        <taxon>Streptophyta</taxon>
        <taxon>Embryophyta</taxon>
        <taxon>Tracheophyta</taxon>
        <taxon>Spermatophyta</taxon>
        <taxon>Magnoliopsida</taxon>
        <taxon>Liliopsida</taxon>
        <taxon>Poales</taxon>
        <taxon>Poaceae</taxon>
        <taxon>PACMAD clade</taxon>
        <taxon>Chloridoideae</taxon>
        <taxon>Cynodonteae</taxon>
        <taxon>Eleusininae</taxon>
        <taxon>Eleusine</taxon>
    </lineage>
</organism>
<gene>
    <name evidence="3" type="primary">gb10323</name>
    <name evidence="3" type="ORF">PR202_gb10323</name>
</gene>